<gene>
    <name evidence="1" type="ORF">LR48_Vigan08g096400</name>
</gene>
<accession>A0A0L9V5B3</accession>
<organism evidence="1 2">
    <name type="scientific">Phaseolus angularis</name>
    <name type="common">Azuki bean</name>
    <name type="synonym">Vigna angularis</name>
    <dbReference type="NCBI Taxonomy" id="3914"/>
    <lineage>
        <taxon>Eukaryota</taxon>
        <taxon>Viridiplantae</taxon>
        <taxon>Streptophyta</taxon>
        <taxon>Embryophyta</taxon>
        <taxon>Tracheophyta</taxon>
        <taxon>Spermatophyta</taxon>
        <taxon>Magnoliopsida</taxon>
        <taxon>eudicotyledons</taxon>
        <taxon>Gunneridae</taxon>
        <taxon>Pentapetalae</taxon>
        <taxon>rosids</taxon>
        <taxon>fabids</taxon>
        <taxon>Fabales</taxon>
        <taxon>Fabaceae</taxon>
        <taxon>Papilionoideae</taxon>
        <taxon>50 kb inversion clade</taxon>
        <taxon>NPAAA clade</taxon>
        <taxon>indigoferoid/millettioid clade</taxon>
        <taxon>Phaseoleae</taxon>
        <taxon>Vigna</taxon>
    </lineage>
</organism>
<reference evidence="2" key="1">
    <citation type="journal article" date="2015" name="Proc. Natl. Acad. Sci. U.S.A.">
        <title>Genome sequencing of adzuki bean (Vigna angularis) provides insight into high starch and low fat accumulation and domestication.</title>
        <authorList>
            <person name="Yang K."/>
            <person name="Tian Z."/>
            <person name="Chen C."/>
            <person name="Luo L."/>
            <person name="Zhao B."/>
            <person name="Wang Z."/>
            <person name="Yu L."/>
            <person name="Li Y."/>
            <person name="Sun Y."/>
            <person name="Li W."/>
            <person name="Chen Y."/>
            <person name="Li Y."/>
            <person name="Zhang Y."/>
            <person name="Ai D."/>
            <person name="Zhao J."/>
            <person name="Shang C."/>
            <person name="Ma Y."/>
            <person name="Wu B."/>
            <person name="Wang M."/>
            <person name="Gao L."/>
            <person name="Sun D."/>
            <person name="Zhang P."/>
            <person name="Guo F."/>
            <person name="Wang W."/>
            <person name="Li Y."/>
            <person name="Wang J."/>
            <person name="Varshney R.K."/>
            <person name="Wang J."/>
            <person name="Ling H.Q."/>
            <person name="Wan P."/>
        </authorList>
    </citation>
    <scope>NUCLEOTIDE SEQUENCE</scope>
    <source>
        <strain evidence="2">cv. Jingnong 6</strain>
    </source>
</reference>
<evidence type="ECO:0000313" key="1">
    <source>
        <dbReference type="EMBL" id="KOM50137.1"/>
    </source>
</evidence>
<dbReference type="Gramene" id="KOM50137">
    <property type="protein sequence ID" value="KOM50137"/>
    <property type="gene ID" value="LR48_Vigan08g096400"/>
</dbReference>
<dbReference type="Proteomes" id="UP000053144">
    <property type="component" value="Chromosome 8"/>
</dbReference>
<name>A0A0L9V5B3_PHAAN</name>
<sequence>MVNQSDLGKALQGINTKAAPALSGRGGLQLRCTKWTSWLTCAPVPSDRGAPAPAEQPEARFGSTVHVTQHVSRDPADLAFKLVFYFEFWREFSSELRPFFTYK</sequence>
<proteinExistence type="predicted"/>
<protein>
    <submittedName>
        <fullName evidence="1">Uncharacterized protein</fullName>
    </submittedName>
</protein>
<dbReference type="AlphaFoldDB" id="A0A0L9V5B3"/>
<dbReference type="EMBL" id="CM003378">
    <property type="protein sequence ID" value="KOM50137.1"/>
    <property type="molecule type" value="Genomic_DNA"/>
</dbReference>
<evidence type="ECO:0000313" key="2">
    <source>
        <dbReference type="Proteomes" id="UP000053144"/>
    </source>
</evidence>